<evidence type="ECO:0000256" key="4">
    <source>
        <dbReference type="ARBA" id="ARBA00012250"/>
    </source>
</evidence>
<dbReference type="PANTHER" id="PTHR10353">
    <property type="entry name" value="GLYCOSYL HYDROLASE"/>
    <property type="match status" value="1"/>
</dbReference>
<reference evidence="10 11" key="1">
    <citation type="journal article" date="2014" name="Science">
        <title>Plant genetics. Early allopolyploid evolution in the post-Neolithic Brassica napus oilseed genome.</title>
        <authorList>
            <person name="Chalhoub B."/>
            <person name="Denoeud F."/>
            <person name="Liu S."/>
            <person name="Parkin I.A."/>
            <person name="Tang H."/>
            <person name="Wang X."/>
            <person name="Chiquet J."/>
            <person name="Belcram H."/>
            <person name="Tong C."/>
            <person name="Samans B."/>
            <person name="Correa M."/>
            <person name="Da Silva C."/>
            <person name="Just J."/>
            <person name="Falentin C."/>
            <person name="Koh C.S."/>
            <person name="Le Clainche I."/>
            <person name="Bernard M."/>
            <person name="Bento P."/>
            <person name="Noel B."/>
            <person name="Labadie K."/>
            <person name="Alberti A."/>
            <person name="Charles M."/>
            <person name="Arnaud D."/>
            <person name="Guo H."/>
            <person name="Daviaud C."/>
            <person name="Alamery S."/>
            <person name="Jabbari K."/>
            <person name="Zhao M."/>
            <person name="Edger P.P."/>
            <person name="Chelaifa H."/>
            <person name="Tack D."/>
            <person name="Lassalle G."/>
            <person name="Mestiri I."/>
            <person name="Schnel N."/>
            <person name="Le Paslier M.C."/>
            <person name="Fan G."/>
            <person name="Renault V."/>
            <person name="Bayer P.E."/>
            <person name="Golicz A.A."/>
            <person name="Manoli S."/>
            <person name="Lee T.H."/>
            <person name="Thi V.H."/>
            <person name="Chalabi S."/>
            <person name="Hu Q."/>
            <person name="Fan C."/>
            <person name="Tollenaere R."/>
            <person name="Lu Y."/>
            <person name="Battail C."/>
            <person name="Shen J."/>
            <person name="Sidebottom C.H."/>
            <person name="Wang X."/>
            <person name="Canaguier A."/>
            <person name="Chauveau A."/>
            <person name="Berard A."/>
            <person name="Deniot G."/>
            <person name="Guan M."/>
            <person name="Liu Z."/>
            <person name="Sun F."/>
            <person name="Lim Y.P."/>
            <person name="Lyons E."/>
            <person name="Town C.D."/>
            <person name="Bancroft I."/>
            <person name="Wang X."/>
            <person name="Meng J."/>
            <person name="Ma J."/>
            <person name="Pires J.C."/>
            <person name="King G.J."/>
            <person name="Brunel D."/>
            <person name="Delourme R."/>
            <person name="Renard M."/>
            <person name="Aury J.M."/>
            <person name="Adams K.L."/>
            <person name="Batley J."/>
            <person name="Snowdon R.J."/>
            <person name="Tost J."/>
            <person name="Edwards D."/>
            <person name="Zhou Y."/>
            <person name="Hua W."/>
            <person name="Sharpe A.G."/>
            <person name="Paterson A.H."/>
            <person name="Guan C."/>
            <person name="Wincker P."/>
        </authorList>
    </citation>
    <scope>NUCLEOTIDE SEQUENCE [LARGE SCALE GENOMIC DNA]</scope>
    <source>
        <strain evidence="11">cv. Darmor-bzh</strain>
    </source>
</reference>
<protein>
    <recommendedName>
        <fullName evidence="4">thioglucosidase</fullName>
        <ecNumber evidence="4">3.2.1.147</ecNumber>
    </recommendedName>
    <alternativeName>
        <fullName evidence="6">Sinigrinase</fullName>
    </alternativeName>
    <alternativeName>
        <fullName evidence="7">Thioglucosidase</fullName>
    </alternativeName>
</protein>
<dbReference type="SUPFAM" id="SSF51445">
    <property type="entry name" value="(Trans)glycosidases"/>
    <property type="match status" value="1"/>
</dbReference>
<comment type="subcellular location">
    <subcellularLocation>
        <location evidence="2">Vacuole</location>
    </subcellularLocation>
</comment>
<comment type="catalytic activity">
    <reaction evidence="8">
        <text>a thioglucoside + H2O = a sugar + a thiol.</text>
        <dbReference type="EC" id="3.2.1.147"/>
    </reaction>
</comment>
<proteinExistence type="inferred from homology"/>
<dbReference type="Proteomes" id="UP000028999">
    <property type="component" value="Unassembled WGS sequence"/>
</dbReference>
<evidence type="ECO:0000256" key="6">
    <source>
        <dbReference type="ARBA" id="ARBA00032643"/>
    </source>
</evidence>
<dbReference type="EC" id="3.2.1.147" evidence="4"/>
<organism evidence="10 11">
    <name type="scientific">Brassica napus</name>
    <name type="common">Rape</name>
    <dbReference type="NCBI Taxonomy" id="3708"/>
    <lineage>
        <taxon>Eukaryota</taxon>
        <taxon>Viridiplantae</taxon>
        <taxon>Streptophyta</taxon>
        <taxon>Embryophyta</taxon>
        <taxon>Tracheophyta</taxon>
        <taxon>Spermatophyta</taxon>
        <taxon>Magnoliopsida</taxon>
        <taxon>eudicotyledons</taxon>
        <taxon>Gunneridae</taxon>
        <taxon>Pentapetalae</taxon>
        <taxon>rosids</taxon>
        <taxon>malvids</taxon>
        <taxon>Brassicales</taxon>
        <taxon>Brassicaceae</taxon>
        <taxon>Brassiceae</taxon>
        <taxon>Brassica</taxon>
    </lineage>
</organism>
<keyword evidence="11" id="KW-1185">Reference proteome</keyword>
<keyword evidence="5" id="KW-0926">Vacuole</keyword>
<dbReference type="GO" id="GO:0005773">
    <property type="term" value="C:vacuole"/>
    <property type="evidence" value="ECO:0007669"/>
    <property type="project" value="UniProtKB-SubCell"/>
</dbReference>
<dbReference type="GO" id="GO:0019137">
    <property type="term" value="F:thioglucosidase activity"/>
    <property type="evidence" value="ECO:0007669"/>
    <property type="project" value="UniProtKB-EC"/>
</dbReference>
<dbReference type="AlphaFoldDB" id="A0A078JGI2"/>
<gene>
    <name evidence="10" type="primary">BnaA03g56280D</name>
    <name evidence="10" type="ORF">GSBRNA2T00048215001</name>
</gene>
<evidence type="ECO:0000256" key="7">
    <source>
        <dbReference type="ARBA" id="ARBA00032797"/>
    </source>
</evidence>
<dbReference type="Pfam" id="PF00232">
    <property type="entry name" value="Glyco_hydro_1"/>
    <property type="match status" value="1"/>
</dbReference>
<evidence type="ECO:0000256" key="1">
    <source>
        <dbReference type="ARBA" id="ARBA00003014"/>
    </source>
</evidence>
<dbReference type="PANTHER" id="PTHR10353:SF270">
    <property type="entry name" value="THIOGLUCOSIDASE"/>
    <property type="match status" value="1"/>
</dbReference>
<dbReference type="Gramene" id="CDY65784">
    <property type="protein sequence ID" value="CDY65784"/>
    <property type="gene ID" value="GSBRNA2T00048215001"/>
</dbReference>
<evidence type="ECO:0000313" key="10">
    <source>
        <dbReference type="EMBL" id="CDY65784.1"/>
    </source>
</evidence>
<evidence type="ECO:0000313" key="11">
    <source>
        <dbReference type="Proteomes" id="UP000028999"/>
    </source>
</evidence>
<dbReference type="PaxDb" id="3708-A0A078JGI2"/>
<evidence type="ECO:0000256" key="8">
    <source>
        <dbReference type="ARBA" id="ARBA00034026"/>
    </source>
</evidence>
<dbReference type="InterPro" id="IPR001360">
    <property type="entry name" value="Glyco_hydro_1"/>
</dbReference>
<dbReference type="EMBL" id="LK034948">
    <property type="protein sequence ID" value="CDY65784.1"/>
    <property type="molecule type" value="Genomic_DNA"/>
</dbReference>
<evidence type="ECO:0000256" key="3">
    <source>
        <dbReference type="ARBA" id="ARBA00010838"/>
    </source>
</evidence>
<accession>A0A078JGI2</accession>
<evidence type="ECO:0000256" key="5">
    <source>
        <dbReference type="ARBA" id="ARBA00022554"/>
    </source>
</evidence>
<dbReference type="GO" id="GO:0008422">
    <property type="term" value="F:beta-glucosidase activity"/>
    <property type="evidence" value="ECO:0000318"/>
    <property type="project" value="GO_Central"/>
</dbReference>
<dbReference type="OMA" id="TPWAMEG"/>
<evidence type="ECO:0000256" key="9">
    <source>
        <dbReference type="RuleBase" id="RU003690"/>
    </source>
</evidence>
<dbReference type="InterPro" id="IPR017853">
    <property type="entry name" value="GH"/>
</dbReference>
<dbReference type="Gene3D" id="3.20.20.80">
    <property type="entry name" value="Glycosidases"/>
    <property type="match status" value="2"/>
</dbReference>
<name>A0A078JGI2_BRANA</name>
<dbReference type="GO" id="GO:0005975">
    <property type="term" value="P:carbohydrate metabolic process"/>
    <property type="evidence" value="ECO:0007669"/>
    <property type="project" value="InterPro"/>
</dbReference>
<sequence>MSKVEKKGETGLNAFKFSISWSRLIPNGRGPVNPKGLQFYKNFIQELVTHGIEPHVTLYHYDHPQALEDEYGSWLNRTIIKDFTAYVDVCFRELQRWDNTAWSLFRNCMSGNSSTEPYIVGHNLLLAHASASRLYRQKYKDMQEGSVGFGLFAIGFSPSTTSKDDEIATQRARDFYLGWMLGPLVFGDYPYVMRRTVGSRLPDFSEEESELVKGSSDFVGITHYTAAIVTNIKPYFSGYSDFYSDTGITLTYLCNDSSTGLLLETCDDTPWAMEGVLEYIKQSYGNPPVYILENGKPIKGDFQQQQKDTPRIEYLQVYIGAVLKAVRNGSDTRGYFVWSLMDLYELLDGYGSSFGLYYVNFSDPHLTRSPKHSAHWYSAFIKGDTTFRGSQGIAQLQSNFSSSSF</sequence>
<comment type="similarity">
    <text evidence="3 9">Belongs to the glycosyl hydrolase 1 family.</text>
</comment>
<evidence type="ECO:0000256" key="2">
    <source>
        <dbReference type="ARBA" id="ARBA00004116"/>
    </source>
</evidence>
<dbReference type="STRING" id="3708.A0A078JGI2"/>
<dbReference type="PRINTS" id="PR00131">
    <property type="entry name" value="GLHYDRLASE1"/>
</dbReference>
<comment type="function">
    <text evidence="1">Degradation of glucosinolates (glucose residue linked by a thioglucoside bound to an amino acid derivative) to glucose, sulfate and any of the products: thiocyanates, isothiocyanates, nitriles, epithionitriles or oxazolidine-2-thiones.</text>
</comment>